<comment type="caution">
    <text evidence="2">The sequence shown here is derived from an EMBL/GenBank/DDBJ whole genome shotgun (WGS) entry which is preliminary data.</text>
</comment>
<dbReference type="Pfam" id="PF06092">
    <property type="entry name" value="DUF943"/>
    <property type="match status" value="1"/>
</dbReference>
<feature type="transmembrane region" description="Helical" evidence="1">
    <location>
        <begin position="7"/>
        <end position="26"/>
    </location>
</feature>
<evidence type="ECO:0008006" key="4">
    <source>
        <dbReference type="Google" id="ProtNLM"/>
    </source>
</evidence>
<keyword evidence="1" id="KW-1133">Transmembrane helix</keyword>
<dbReference type="AlphaFoldDB" id="A0A2K1Q935"/>
<dbReference type="Proteomes" id="UP000236345">
    <property type="component" value="Unassembled WGS sequence"/>
</dbReference>
<keyword evidence="1" id="KW-0472">Membrane</keyword>
<name>A0A2K1Q935_9GAMM</name>
<sequence length="70" mass="8277">MNCRLKVFLILLASVFIAVIIGVVYLSCQLINIVATHQYYSRSDILVNRFPWTDKGKIKWWENNKLFFPK</sequence>
<evidence type="ECO:0000313" key="2">
    <source>
        <dbReference type="EMBL" id="PNS11545.1"/>
    </source>
</evidence>
<gene>
    <name evidence="2" type="ORF">COO59_11010</name>
</gene>
<organism evidence="2 3">
    <name type="scientific">Mixta theicola</name>
    <dbReference type="NCBI Taxonomy" id="1458355"/>
    <lineage>
        <taxon>Bacteria</taxon>
        <taxon>Pseudomonadati</taxon>
        <taxon>Pseudomonadota</taxon>
        <taxon>Gammaproteobacteria</taxon>
        <taxon>Enterobacterales</taxon>
        <taxon>Erwiniaceae</taxon>
        <taxon>Mixta</taxon>
    </lineage>
</organism>
<keyword evidence="3" id="KW-1185">Reference proteome</keyword>
<evidence type="ECO:0000313" key="3">
    <source>
        <dbReference type="Proteomes" id="UP000236345"/>
    </source>
</evidence>
<evidence type="ECO:0000256" key="1">
    <source>
        <dbReference type="SAM" id="Phobius"/>
    </source>
</evidence>
<keyword evidence="1" id="KW-0812">Transmembrane</keyword>
<protein>
    <recommendedName>
        <fullName evidence="4">DUF943 domain-containing protein</fullName>
    </recommendedName>
</protein>
<accession>A0A2K1Q935</accession>
<dbReference type="RefSeq" id="WP_103059844.1">
    <property type="nucleotide sequence ID" value="NZ_BSOF01000009.1"/>
</dbReference>
<proteinExistence type="predicted"/>
<dbReference type="InterPro" id="IPR010351">
    <property type="entry name" value="DUF943"/>
</dbReference>
<dbReference type="EMBL" id="NWUO01000007">
    <property type="protein sequence ID" value="PNS11545.1"/>
    <property type="molecule type" value="Genomic_DNA"/>
</dbReference>
<reference evidence="3" key="1">
    <citation type="submission" date="2017-09" db="EMBL/GenBank/DDBJ databases">
        <authorList>
            <person name="Palmer M."/>
            <person name="Steenkamp E.T."/>
            <person name="Coetzee M.P."/>
            <person name="Avontuur J.R."/>
            <person name="Van Zyl E."/>
            <person name="Chan W.-Y."/>
            <person name="Blom J."/>
            <person name="Venter S.N."/>
        </authorList>
    </citation>
    <scope>NUCLEOTIDE SEQUENCE [LARGE SCALE GENOMIC DNA]</scope>
    <source>
        <strain evidence="3">QC88-366</strain>
    </source>
</reference>